<gene>
    <name evidence="9" type="ORF">SAMN02746065_11752</name>
</gene>
<dbReference type="AlphaFoldDB" id="A0A1W2DGB3"/>
<dbReference type="GO" id="GO:0055085">
    <property type="term" value="P:transmembrane transport"/>
    <property type="evidence" value="ECO:0007669"/>
    <property type="project" value="InterPro"/>
</dbReference>
<dbReference type="InterPro" id="IPR038770">
    <property type="entry name" value="Na+/solute_symporter_sf"/>
</dbReference>
<evidence type="ECO:0000256" key="1">
    <source>
        <dbReference type="ARBA" id="ARBA00004651"/>
    </source>
</evidence>
<evidence type="ECO:0000256" key="6">
    <source>
        <dbReference type="ARBA" id="ARBA00022989"/>
    </source>
</evidence>
<dbReference type="OrthoDB" id="9805563at2"/>
<feature type="transmembrane region" description="Helical" evidence="8">
    <location>
        <begin position="225"/>
        <end position="247"/>
    </location>
</feature>
<dbReference type="EMBL" id="FWXY01000017">
    <property type="protein sequence ID" value="SMC96182.1"/>
    <property type="molecule type" value="Genomic_DNA"/>
</dbReference>
<feature type="transmembrane region" description="Helical" evidence="8">
    <location>
        <begin position="282"/>
        <end position="304"/>
    </location>
</feature>
<organism evidence="9 10">
    <name type="scientific">Desulfocicer vacuolatum DSM 3385</name>
    <dbReference type="NCBI Taxonomy" id="1121400"/>
    <lineage>
        <taxon>Bacteria</taxon>
        <taxon>Pseudomonadati</taxon>
        <taxon>Thermodesulfobacteriota</taxon>
        <taxon>Desulfobacteria</taxon>
        <taxon>Desulfobacterales</taxon>
        <taxon>Desulfobacteraceae</taxon>
        <taxon>Desulfocicer</taxon>
    </lineage>
</organism>
<feature type="transmembrane region" description="Helical" evidence="8">
    <location>
        <begin position="196"/>
        <end position="218"/>
    </location>
</feature>
<feature type="transmembrane region" description="Helical" evidence="8">
    <location>
        <begin position="123"/>
        <end position="148"/>
    </location>
</feature>
<dbReference type="PANTHER" id="PTHR36838:SF4">
    <property type="entry name" value="AUXIN EFFLUX CARRIER FAMILY PROTEIN"/>
    <property type="match status" value="1"/>
</dbReference>
<comment type="similarity">
    <text evidence="2">Belongs to the auxin efflux carrier (TC 2.A.69) family.</text>
</comment>
<feature type="transmembrane region" description="Helical" evidence="8">
    <location>
        <begin position="169"/>
        <end position="190"/>
    </location>
</feature>
<evidence type="ECO:0000256" key="2">
    <source>
        <dbReference type="ARBA" id="ARBA00010145"/>
    </source>
</evidence>
<proteinExistence type="inferred from homology"/>
<keyword evidence="3" id="KW-0813">Transport</keyword>
<sequence length="306" mass="32894">MEILNTIIPIFTVIVLGCFARQRGFVPPEFLAPANRLVFYIAIPAMVFGAIAGSSLKTQFDPQVLGLTLTAIIVSFGVTCAIGKFIHLPPRRSGTFVQSAFHGNLGYIGLAVAYYFLGEEGFASAGILTGFVMILQNFLSVFVLQFYADATPSFHNPGRIITKIMGNPVILSAIAGILFALTGAALPLIVVRTLDIISGMSLPLALLLIGATLSFDLIKARFYQLLLAGFIKLMVLPGLGFLLYSLWDIPSSVYVPGLILLASPCATISYVMAREMNGDPEFAVAAISSSTLLSAMTFAFWLHLTR</sequence>
<dbReference type="InterPro" id="IPR004776">
    <property type="entry name" value="Mem_transp_PIN-like"/>
</dbReference>
<dbReference type="RefSeq" id="WP_084070231.1">
    <property type="nucleotide sequence ID" value="NZ_FWXY01000017.1"/>
</dbReference>
<keyword evidence="5 8" id="KW-0812">Transmembrane</keyword>
<evidence type="ECO:0000256" key="4">
    <source>
        <dbReference type="ARBA" id="ARBA00022475"/>
    </source>
</evidence>
<dbReference type="Gene3D" id="1.20.1530.20">
    <property type="match status" value="1"/>
</dbReference>
<dbReference type="GO" id="GO:0005886">
    <property type="term" value="C:plasma membrane"/>
    <property type="evidence" value="ECO:0007669"/>
    <property type="project" value="UniProtKB-SubCell"/>
</dbReference>
<dbReference type="PANTHER" id="PTHR36838">
    <property type="entry name" value="AUXIN EFFLUX CARRIER FAMILY PROTEIN"/>
    <property type="match status" value="1"/>
</dbReference>
<protein>
    <recommendedName>
        <fullName evidence="11">Transporter</fullName>
    </recommendedName>
</protein>
<name>A0A1W2DGB3_9BACT</name>
<keyword evidence="10" id="KW-1185">Reference proteome</keyword>
<comment type="subcellular location">
    <subcellularLocation>
        <location evidence="1">Cell membrane</location>
        <topology evidence="1">Multi-pass membrane protein</topology>
    </subcellularLocation>
</comment>
<keyword evidence="6 8" id="KW-1133">Transmembrane helix</keyword>
<keyword evidence="4" id="KW-1003">Cell membrane</keyword>
<keyword evidence="7 8" id="KW-0472">Membrane</keyword>
<evidence type="ECO:0000256" key="5">
    <source>
        <dbReference type="ARBA" id="ARBA00022692"/>
    </source>
</evidence>
<feature type="transmembrane region" description="Helical" evidence="8">
    <location>
        <begin position="62"/>
        <end position="83"/>
    </location>
</feature>
<evidence type="ECO:0000256" key="8">
    <source>
        <dbReference type="SAM" id="Phobius"/>
    </source>
</evidence>
<dbReference type="Pfam" id="PF03547">
    <property type="entry name" value="Mem_trans"/>
    <property type="match status" value="2"/>
</dbReference>
<feature type="transmembrane region" description="Helical" evidence="8">
    <location>
        <begin position="37"/>
        <end position="56"/>
    </location>
</feature>
<evidence type="ECO:0008006" key="11">
    <source>
        <dbReference type="Google" id="ProtNLM"/>
    </source>
</evidence>
<feature type="transmembrane region" description="Helical" evidence="8">
    <location>
        <begin position="95"/>
        <end position="117"/>
    </location>
</feature>
<feature type="transmembrane region" description="Helical" evidence="8">
    <location>
        <begin position="6"/>
        <end position="25"/>
    </location>
</feature>
<reference evidence="9 10" key="1">
    <citation type="submission" date="2017-04" db="EMBL/GenBank/DDBJ databases">
        <authorList>
            <person name="Afonso C.L."/>
            <person name="Miller P.J."/>
            <person name="Scott M.A."/>
            <person name="Spackman E."/>
            <person name="Goraichik I."/>
            <person name="Dimitrov K.M."/>
            <person name="Suarez D.L."/>
            <person name="Swayne D.E."/>
        </authorList>
    </citation>
    <scope>NUCLEOTIDE SEQUENCE [LARGE SCALE GENOMIC DNA]</scope>
    <source>
        <strain evidence="9 10">DSM 3385</strain>
    </source>
</reference>
<evidence type="ECO:0000313" key="9">
    <source>
        <dbReference type="EMBL" id="SMC96182.1"/>
    </source>
</evidence>
<dbReference type="STRING" id="1121400.SAMN02746065_11752"/>
<dbReference type="Proteomes" id="UP000192418">
    <property type="component" value="Unassembled WGS sequence"/>
</dbReference>
<accession>A0A1W2DGB3</accession>
<evidence type="ECO:0000256" key="7">
    <source>
        <dbReference type="ARBA" id="ARBA00023136"/>
    </source>
</evidence>
<evidence type="ECO:0000313" key="10">
    <source>
        <dbReference type="Proteomes" id="UP000192418"/>
    </source>
</evidence>
<evidence type="ECO:0000256" key="3">
    <source>
        <dbReference type="ARBA" id="ARBA00022448"/>
    </source>
</evidence>